<dbReference type="InterPro" id="IPR013783">
    <property type="entry name" value="Ig-like_fold"/>
</dbReference>
<reference evidence="7 8" key="1">
    <citation type="submission" date="2017-02" db="EMBL/GenBank/DDBJ databases">
        <authorList>
            <person name="Peterson S.W."/>
        </authorList>
    </citation>
    <scope>NUCLEOTIDE SEQUENCE [LARGE SCALE GENOMIC DNA]</scope>
    <source>
        <strain evidence="7 8">ATCC 700135</strain>
    </source>
</reference>
<comment type="similarity">
    <text evidence="1">Belongs to the peptidase C25 family.</text>
</comment>
<protein>
    <submittedName>
        <fullName evidence="7">Putative binding domain-containing protein, N-terminal</fullName>
    </submittedName>
</protein>
<keyword evidence="3" id="KW-0788">Thiol protease</keyword>
<evidence type="ECO:0000256" key="2">
    <source>
        <dbReference type="ARBA" id="ARBA00022670"/>
    </source>
</evidence>
<dbReference type="Proteomes" id="UP000189956">
    <property type="component" value="Unassembled WGS sequence"/>
</dbReference>
<evidence type="ECO:0000256" key="4">
    <source>
        <dbReference type="ARBA" id="ARBA00023026"/>
    </source>
</evidence>
<sequence length="302" mass="31886">MKISTKLFAIATLFVGLSATFASCSKTPDTPVTPKIDIEEKTVSFAAAGEEKSVKFESNVDWTITVPADATWATVTPTSGKGGKATVAVKVLKNDGAERSAELTITAGTKSEKITIKQAGAAEVPVGALLFPGADFEDLDVLKAALNTHGLKNAEIAEGGKKGKALKISTDAIEKNTYILTAKCPAGFSLAGKTSISFYVKGSAAKSLSIQVYKADGKYAALNVGDLTGDKTVKPTDKLNDKTGSGMNDYKGNINTNDKWVRVIFDISKISDITTTEGKDLFAIKMGNKAKYDILIDEVTIQ</sequence>
<dbReference type="InterPro" id="IPR024361">
    <property type="entry name" value="BACON"/>
</dbReference>
<dbReference type="GO" id="GO:0008234">
    <property type="term" value="F:cysteine-type peptidase activity"/>
    <property type="evidence" value="ECO:0007669"/>
    <property type="project" value="UniProtKB-KW"/>
</dbReference>
<evidence type="ECO:0000313" key="7">
    <source>
        <dbReference type="EMBL" id="SJZ53979.1"/>
    </source>
</evidence>
<dbReference type="CDD" id="cd14948">
    <property type="entry name" value="BACON"/>
    <property type="match status" value="1"/>
</dbReference>
<keyword evidence="4" id="KW-0843">Virulence</keyword>
<name>A0A1T4LGT2_PORCN</name>
<feature type="signal peptide" evidence="5">
    <location>
        <begin position="1"/>
        <end position="22"/>
    </location>
</feature>
<dbReference type="GO" id="GO:0006508">
    <property type="term" value="P:proteolysis"/>
    <property type="evidence" value="ECO:0007669"/>
    <property type="project" value="UniProtKB-KW"/>
</dbReference>
<organism evidence="7 8">
    <name type="scientific">Porphyromonas cangingivalis</name>
    <dbReference type="NCBI Taxonomy" id="36874"/>
    <lineage>
        <taxon>Bacteria</taxon>
        <taxon>Pseudomonadati</taxon>
        <taxon>Bacteroidota</taxon>
        <taxon>Bacteroidia</taxon>
        <taxon>Bacteroidales</taxon>
        <taxon>Porphyromonadaceae</taxon>
        <taxon>Porphyromonas</taxon>
    </lineage>
</organism>
<dbReference type="EMBL" id="FUWL01000007">
    <property type="protein sequence ID" value="SJZ53979.1"/>
    <property type="molecule type" value="Genomic_DNA"/>
</dbReference>
<evidence type="ECO:0000259" key="6">
    <source>
        <dbReference type="Pfam" id="PF13004"/>
    </source>
</evidence>
<evidence type="ECO:0000256" key="1">
    <source>
        <dbReference type="ARBA" id="ARBA00006067"/>
    </source>
</evidence>
<evidence type="ECO:0000256" key="5">
    <source>
        <dbReference type="SAM" id="SignalP"/>
    </source>
</evidence>
<evidence type="ECO:0000313" key="8">
    <source>
        <dbReference type="Proteomes" id="UP000189956"/>
    </source>
</evidence>
<keyword evidence="5" id="KW-0732">Signal</keyword>
<keyword evidence="3" id="KW-0378">Hydrolase</keyword>
<keyword evidence="2" id="KW-0645">Protease</keyword>
<dbReference type="Gene3D" id="2.60.40.10">
    <property type="entry name" value="Immunoglobulins"/>
    <property type="match status" value="1"/>
</dbReference>
<dbReference type="RefSeq" id="WP_025837692.1">
    <property type="nucleotide sequence ID" value="NZ_FUWL01000007.1"/>
</dbReference>
<proteinExistence type="inferred from homology"/>
<accession>A0A1T4LGT2</accession>
<feature type="domain" description="BACON" evidence="6">
    <location>
        <begin position="64"/>
        <end position="119"/>
    </location>
</feature>
<evidence type="ECO:0000256" key="3">
    <source>
        <dbReference type="ARBA" id="ARBA00022807"/>
    </source>
</evidence>
<feature type="chain" id="PRO_5010530225" evidence="5">
    <location>
        <begin position="23"/>
        <end position="302"/>
    </location>
</feature>
<dbReference type="AlphaFoldDB" id="A0A1T4LGT2"/>
<gene>
    <name evidence="7" type="ORF">SAMN02745205_01151</name>
</gene>
<dbReference type="Pfam" id="PF13004">
    <property type="entry name" value="BACON"/>
    <property type="match status" value="1"/>
</dbReference>
<dbReference type="PROSITE" id="PS51257">
    <property type="entry name" value="PROKAR_LIPOPROTEIN"/>
    <property type="match status" value="1"/>
</dbReference>